<comment type="caution">
    <text evidence="3">The sequence shown here is derived from an EMBL/GenBank/DDBJ whole genome shotgun (WGS) entry which is preliminary data.</text>
</comment>
<evidence type="ECO:0000313" key="3">
    <source>
        <dbReference type="EMBL" id="ROW08695.1"/>
    </source>
</evidence>
<accession>A0A423WYY9</accession>
<sequence length="177" mass="19351">MNLLSTILALQGLANIPHAVTSTVDLDASYDRLDPIFNKTDNTANVLDHTVLGGWPPFYETHDPQNLCTDTLGYLTSSRQVPKTGDCAALRDQIYDKPGLWNITAHSGRSATYVLLTQYGTCAFVAAALNSSKDCLIGSQDAQDLLFDQVAYFLGYSISSTMTCTDHVTTRWAIIHT</sequence>
<dbReference type="InParanoid" id="A0A423WYY9"/>
<name>A0A423WYY9_9PEZI</name>
<dbReference type="Proteomes" id="UP000285146">
    <property type="component" value="Unassembled WGS sequence"/>
</dbReference>
<feature type="signal peptide" evidence="1">
    <location>
        <begin position="1"/>
        <end position="22"/>
    </location>
</feature>
<evidence type="ECO:0000256" key="1">
    <source>
        <dbReference type="SAM" id="SignalP"/>
    </source>
</evidence>
<protein>
    <recommendedName>
        <fullName evidence="2">Ecp2 effector protein-like domain-containing protein</fullName>
    </recommendedName>
</protein>
<gene>
    <name evidence="3" type="ORF">VPNG_06453</name>
</gene>
<dbReference type="EMBL" id="LKEB01000033">
    <property type="protein sequence ID" value="ROW08695.1"/>
    <property type="molecule type" value="Genomic_DNA"/>
</dbReference>
<evidence type="ECO:0000259" key="2">
    <source>
        <dbReference type="Pfam" id="PF14856"/>
    </source>
</evidence>
<dbReference type="InterPro" id="IPR029226">
    <property type="entry name" value="Ecp2-like"/>
</dbReference>
<dbReference type="Pfam" id="PF14856">
    <property type="entry name" value="Hce2"/>
    <property type="match status" value="1"/>
</dbReference>
<feature type="chain" id="PRO_5018976904" description="Ecp2 effector protein-like domain-containing protein" evidence="1">
    <location>
        <begin position="23"/>
        <end position="177"/>
    </location>
</feature>
<dbReference type="OrthoDB" id="5228893at2759"/>
<dbReference type="AlphaFoldDB" id="A0A423WYY9"/>
<reference evidence="3 4" key="1">
    <citation type="submission" date="2015-09" db="EMBL/GenBank/DDBJ databases">
        <title>Host preference determinants of Valsa canker pathogens revealed by comparative genomics.</title>
        <authorList>
            <person name="Yin Z."/>
            <person name="Huang L."/>
        </authorList>
    </citation>
    <scope>NUCLEOTIDE SEQUENCE [LARGE SCALE GENOMIC DNA]</scope>
    <source>
        <strain evidence="3 4">SXYLt</strain>
    </source>
</reference>
<proteinExistence type="predicted"/>
<keyword evidence="4" id="KW-1185">Reference proteome</keyword>
<evidence type="ECO:0000313" key="4">
    <source>
        <dbReference type="Proteomes" id="UP000285146"/>
    </source>
</evidence>
<organism evidence="3 4">
    <name type="scientific">Cytospora leucostoma</name>
    <dbReference type="NCBI Taxonomy" id="1230097"/>
    <lineage>
        <taxon>Eukaryota</taxon>
        <taxon>Fungi</taxon>
        <taxon>Dikarya</taxon>
        <taxon>Ascomycota</taxon>
        <taxon>Pezizomycotina</taxon>
        <taxon>Sordariomycetes</taxon>
        <taxon>Sordariomycetidae</taxon>
        <taxon>Diaporthales</taxon>
        <taxon>Cytosporaceae</taxon>
        <taxon>Cytospora</taxon>
    </lineage>
</organism>
<keyword evidence="1" id="KW-0732">Signal</keyword>
<feature type="domain" description="Ecp2 effector protein-like" evidence="2">
    <location>
        <begin position="76"/>
        <end position="153"/>
    </location>
</feature>